<dbReference type="Pfam" id="PF12852">
    <property type="entry name" value="Cupin_6"/>
    <property type="match status" value="1"/>
</dbReference>
<dbReference type="InterPro" id="IPR018060">
    <property type="entry name" value="HTH_AraC"/>
</dbReference>
<keyword evidence="6" id="KW-1185">Reference proteome</keyword>
<dbReference type="InterPro" id="IPR009057">
    <property type="entry name" value="Homeodomain-like_sf"/>
</dbReference>
<dbReference type="Proteomes" id="UP000321234">
    <property type="component" value="Unassembled WGS sequence"/>
</dbReference>
<dbReference type="SMART" id="SM00342">
    <property type="entry name" value="HTH_ARAC"/>
    <property type="match status" value="1"/>
</dbReference>
<dbReference type="GO" id="GO:0043565">
    <property type="term" value="F:sequence-specific DNA binding"/>
    <property type="evidence" value="ECO:0007669"/>
    <property type="project" value="InterPro"/>
</dbReference>
<keyword evidence="2" id="KW-0238">DNA-binding</keyword>
<dbReference type="AlphaFoldDB" id="A0A5C8ZKQ1"/>
<dbReference type="EMBL" id="VKAC01000001">
    <property type="protein sequence ID" value="TXR58184.1"/>
    <property type="molecule type" value="Genomic_DNA"/>
</dbReference>
<dbReference type="PANTHER" id="PTHR46796:SF7">
    <property type="entry name" value="ARAC FAMILY TRANSCRIPTIONAL REGULATOR"/>
    <property type="match status" value="1"/>
</dbReference>
<evidence type="ECO:0000313" key="6">
    <source>
        <dbReference type="Proteomes" id="UP000321234"/>
    </source>
</evidence>
<comment type="caution">
    <text evidence="5">The sequence shown here is derived from an EMBL/GenBank/DDBJ whole genome shotgun (WGS) entry which is preliminary data.</text>
</comment>
<keyword evidence="1" id="KW-0805">Transcription regulation</keyword>
<sequence>MFAGESVFSVCRRILVSGTSVHRRPSIRTLRVALPATHASAAVVSTRGSLLATPHDEVGLTFRGPCRPSLWHKALEGSAVSLSEADLASDDVLIGGWIRTDPAGLELFRAALPGVVHVRAATPAGTRLQALVAQVFAEASAAHLGSAFALRQLGQLVLLEVLRAFLEQEQPPAGWLRLLGDAALAPAVRLIHDQPGRSWRLAELAGAAGMSRTSFAERFRAVAGVPPVTCQGRWRMVLAQRALRDTDTRVAELASDLGYGSESAFSTAFKRQVGLSPLHHRRRVAALG</sequence>
<accession>A0A5C8ZKQ1</accession>
<evidence type="ECO:0000256" key="2">
    <source>
        <dbReference type="ARBA" id="ARBA00023125"/>
    </source>
</evidence>
<dbReference type="InterPro" id="IPR018062">
    <property type="entry name" value="HTH_AraC-typ_CS"/>
</dbReference>
<dbReference type="SUPFAM" id="SSF46689">
    <property type="entry name" value="Homeodomain-like"/>
    <property type="match status" value="2"/>
</dbReference>
<dbReference type="PROSITE" id="PS00041">
    <property type="entry name" value="HTH_ARAC_FAMILY_1"/>
    <property type="match status" value="1"/>
</dbReference>
<dbReference type="GO" id="GO:0003700">
    <property type="term" value="F:DNA-binding transcription factor activity"/>
    <property type="evidence" value="ECO:0007669"/>
    <property type="project" value="InterPro"/>
</dbReference>
<gene>
    <name evidence="5" type="ORF">FMM08_03115</name>
</gene>
<protein>
    <submittedName>
        <fullName evidence="5">AraC family transcriptional regulator</fullName>
    </submittedName>
</protein>
<proteinExistence type="predicted"/>
<feature type="domain" description="HTH araC/xylS-type" evidence="4">
    <location>
        <begin position="185"/>
        <end position="283"/>
    </location>
</feature>
<name>A0A5C8ZKQ1_9ACTN</name>
<dbReference type="PRINTS" id="PR00032">
    <property type="entry name" value="HTHARAC"/>
</dbReference>
<evidence type="ECO:0000256" key="3">
    <source>
        <dbReference type="ARBA" id="ARBA00023163"/>
    </source>
</evidence>
<evidence type="ECO:0000313" key="5">
    <source>
        <dbReference type="EMBL" id="TXR58184.1"/>
    </source>
</evidence>
<dbReference type="PROSITE" id="PS01124">
    <property type="entry name" value="HTH_ARAC_FAMILY_2"/>
    <property type="match status" value="1"/>
</dbReference>
<dbReference type="Gene3D" id="1.10.10.60">
    <property type="entry name" value="Homeodomain-like"/>
    <property type="match status" value="1"/>
</dbReference>
<organism evidence="5 6">
    <name type="scientific">Quadrisphaera setariae</name>
    <dbReference type="NCBI Taxonomy" id="2593304"/>
    <lineage>
        <taxon>Bacteria</taxon>
        <taxon>Bacillati</taxon>
        <taxon>Actinomycetota</taxon>
        <taxon>Actinomycetes</taxon>
        <taxon>Kineosporiales</taxon>
        <taxon>Kineosporiaceae</taxon>
        <taxon>Quadrisphaera</taxon>
    </lineage>
</organism>
<dbReference type="InterPro" id="IPR032783">
    <property type="entry name" value="AraC_lig"/>
</dbReference>
<evidence type="ECO:0000256" key="1">
    <source>
        <dbReference type="ARBA" id="ARBA00023015"/>
    </source>
</evidence>
<evidence type="ECO:0000259" key="4">
    <source>
        <dbReference type="PROSITE" id="PS01124"/>
    </source>
</evidence>
<dbReference type="InterPro" id="IPR020449">
    <property type="entry name" value="Tscrpt_reg_AraC-type_HTH"/>
</dbReference>
<dbReference type="PANTHER" id="PTHR46796">
    <property type="entry name" value="HTH-TYPE TRANSCRIPTIONAL ACTIVATOR RHAS-RELATED"/>
    <property type="match status" value="1"/>
</dbReference>
<keyword evidence="3" id="KW-0804">Transcription</keyword>
<dbReference type="OrthoDB" id="241790at2"/>
<dbReference type="InterPro" id="IPR050204">
    <property type="entry name" value="AraC_XylS_family_regulators"/>
</dbReference>
<dbReference type="Pfam" id="PF12833">
    <property type="entry name" value="HTH_18"/>
    <property type="match status" value="1"/>
</dbReference>
<reference evidence="5 6" key="1">
    <citation type="submission" date="2019-07" db="EMBL/GenBank/DDBJ databases">
        <title>Quadrisphaera sp. strain DD2A genome sequencing and assembly.</title>
        <authorList>
            <person name="Kim I."/>
        </authorList>
    </citation>
    <scope>NUCLEOTIDE SEQUENCE [LARGE SCALE GENOMIC DNA]</scope>
    <source>
        <strain evidence="5 6">DD2A</strain>
    </source>
</reference>